<dbReference type="RefSeq" id="WP_307039397.1">
    <property type="nucleotide sequence ID" value="NZ_JAUSYA010000001.1"/>
</dbReference>
<gene>
    <name evidence="2" type="ORF">QFZ56_000355</name>
</gene>
<name>A0ABU0PSN2_STRAH</name>
<feature type="signal peptide" evidence="1">
    <location>
        <begin position="1"/>
        <end position="30"/>
    </location>
</feature>
<evidence type="ECO:0000313" key="3">
    <source>
        <dbReference type="Proteomes" id="UP001243364"/>
    </source>
</evidence>
<reference evidence="2 3" key="1">
    <citation type="submission" date="2023-07" db="EMBL/GenBank/DDBJ databases">
        <title>Comparative genomics of wheat-associated soil bacteria to identify genetic determinants of phenazine resistance.</title>
        <authorList>
            <person name="Mouncey N."/>
        </authorList>
    </citation>
    <scope>NUCLEOTIDE SEQUENCE [LARGE SCALE GENOMIC DNA]</scope>
    <source>
        <strain evidence="2 3">W4I19-2</strain>
    </source>
</reference>
<accession>A0ABU0PSN2</accession>
<sequence length="77" mass="7911">MRIRSAAAVTAAAMMLAGGGVLIGSGAAHAAPAACHTVVHYVPTTVLQTQQVFENGHWVTKIVRVTVISPVTTVVCD</sequence>
<keyword evidence="3" id="KW-1185">Reference proteome</keyword>
<protein>
    <submittedName>
        <fullName evidence="2">Uncharacterized protein</fullName>
    </submittedName>
</protein>
<proteinExistence type="predicted"/>
<keyword evidence="1" id="KW-0732">Signal</keyword>
<evidence type="ECO:0000313" key="2">
    <source>
        <dbReference type="EMBL" id="MDQ0681392.1"/>
    </source>
</evidence>
<comment type="caution">
    <text evidence="2">The sequence shown here is derived from an EMBL/GenBank/DDBJ whole genome shotgun (WGS) entry which is preliminary data.</text>
</comment>
<organism evidence="2 3">
    <name type="scientific">Streptomyces achromogenes</name>
    <dbReference type="NCBI Taxonomy" id="67255"/>
    <lineage>
        <taxon>Bacteria</taxon>
        <taxon>Bacillati</taxon>
        <taxon>Actinomycetota</taxon>
        <taxon>Actinomycetes</taxon>
        <taxon>Kitasatosporales</taxon>
        <taxon>Streptomycetaceae</taxon>
        <taxon>Streptomyces</taxon>
    </lineage>
</organism>
<feature type="chain" id="PRO_5046234989" evidence="1">
    <location>
        <begin position="31"/>
        <end position="77"/>
    </location>
</feature>
<evidence type="ECO:0000256" key="1">
    <source>
        <dbReference type="SAM" id="SignalP"/>
    </source>
</evidence>
<dbReference type="Proteomes" id="UP001243364">
    <property type="component" value="Unassembled WGS sequence"/>
</dbReference>
<dbReference type="EMBL" id="JAUSYA010000001">
    <property type="protein sequence ID" value="MDQ0681392.1"/>
    <property type="molecule type" value="Genomic_DNA"/>
</dbReference>